<gene>
    <name evidence="1" type="ORF">NB640_04775</name>
</gene>
<evidence type="ECO:0000313" key="2">
    <source>
        <dbReference type="Proteomes" id="UP001156215"/>
    </source>
</evidence>
<dbReference type="KEGG" id="ovb:NB640_04775"/>
<dbReference type="AlphaFoldDB" id="A0A9E9LYC3"/>
<protein>
    <submittedName>
        <fullName evidence="1">Uncharacterized protein</fullName>
    </submittedName>
</protein>
<proteinExistence type="predicted"/>
<reference evidence="1" key="1">
    <citation type="journal article" date="2022" name="Front. Microbiol.">
        <title>New perspectives on an old grouping: The genomic and phenotypic variability of Oxalobacter formigenes and the implications for calcium oxalate stone prevention.</title>
        <authorList>
            <person name="Chmiel J.A."/>
            <person name="Carr C."/>
            <person name="Stuivenberg G.A."/>
            <person name="Venema R."/>
            <person name="Chanyi R.M."/>
            <person name="Al K.F."/>
            <person name="Giguere D."/>
            <person name="Say H."/>
            <person name="Akouris P.P."/>
            <person name="Dominguez Romero S.A."/>
            <person name="Kwong A."/>
            <person name="Tai V."/>
            <person name="Koval S.F."/>
            <person name="Razvi H."/>
            <person name="Bjazevic J."/>
            <person name="Burton J.P."/>
        </authorList>
    </citation>
    <scope>NUCLEOTIDE SEQUENCE</scope>
    <source>
        <strain evidence="1">WoOx3</strain>
    </source>
</reference>
<sequence>MKKYSYYSYLLLDDDVKQKLTNICLYGNNREQAVGFFRLATGLYYLSRIMVEDELDFKAIDKNFNRFVFQVIGRGHSITSVLQYMSSKKVLWVLESRSFLNLFMDIFPDIPFSKILILLTVNLSVSKKISGLPVTGPVRDWLFKQNEMLGIVDDSELADTVVQLPPPAQIERFSAALSAAA</sequence>
<dbReference type="RefSeq" id="WP_269310029.1">
    <property type="nucleotide sequence ID" value="NZ_CP098242.1"/>
</dbReference>
<name>A0A9E9LYC3_9BURK</name>
<keyword evidence="2" id="KW-1185">Reference proteome</keyword>
<evidence type="ECO:0000313" key="1">
    <source>
        <dbReference type="EMBL" id="WAW10952.1"/>
    </source>
</evidence>
<organism evidence="1 2">
    <name type="scientific">Oxalobacter vibrioformis</name>
    <dbReference type="NCBI Taxonomy" id="933080"/>
    <lineage>
        <taxon>Bacteria</taxon>
        <taxon>Pseudomonadati</taxon>
        <taxon>Pseudomonadota</taxon>
        <taxon>Betaproteobacteria</taxon>
        <taxon>Burkholderiales</taxon>
        <taxon>Oxalobacteraceae</taxon>
        <taxon>Oxalobacter</taxon>
    </lineage>
</organism>
<dbReference type="EMBL" id="CP098242">
    <property type="protein sequence ID" value="WAW10952.1"/>
    <property type="molecule type" value="Genomic_DNA"/>
</dbReference>
<accession>A0A9E9LYC3</accession>
<dbReference type="Proteomes" id="UP001156215">
    <property type="component" value="Chromosome"/>
</dbReference>